<reference evidence="2" key="1">
    <citation type="submission" date="2021-01" db="EMBL/GenBank/DDBJ databases">
        <title>Whole genome shotgun sequence of Cellulomonas chitinilytica NBRC 110799.</title>
        <authorList>
            <person name="Komaki H."/>
            <person name="Tamura T."/>
        </authorList>
    </citation>
    <scope>NUCLEOTIDE SEQUENCE</scope>
    <source>
        <strain evidence="2">NBRC 110799</strain>
    </source>
</reference>
<proteinExistence type="predicted"/>
<protein>
    <recommendedName>
        <fullName evidence="1">Elongation factor G-binding protein C-terminal treble-clef zinc-finger domain-containing protein</fullName>
    </recommendedName>
</protein>
<gene>
    <name evidence="2" type="ORF">Cch01nite_28090</name>
</gene>
<dbReference type="Proteomes" id="UP000632740">
    <property type="component" value="Unassembled WGS sequence"/>
</dbReference>
<accession>A0A919TZS5</accession>
<dbReference type="RefSeq" id="WP_203756077.1">
    <property type="nucleotide sequence ID" value="NZ_BONK01000009.1"/>
</dbReference>
<dbReference type="AlphaFoldDB" id="A0A919TZS5"/>
<dbReference type="EMBL" id="BONK01000009">
    <property type="protein sequence ID" value="GIG22085.1"/>
    <property type="molecule type" value="Genomic_DNA"/>
</dbReference>
<name>A0A919TZS5_9CELL</name>
<comment type="caution">
    <text evidence="2">The sequence shown here is derived from an EMBL/GenBank/DDBJ whole genome shotgun (WGS) entry which is preliminary data.</text>
</comment>
<dbReference type="InterPro" id="IPR032330">
    <property type="entry name" value="EF-G-binding_C"/>
</dbReference>
<evidence type="ECO:0000259" key="1">
    <source>
        <dbReference type="Pfam" id="PF16571"/>
    </source>
</evidence>
<evidence type="ECO:0000313" key="2">
    <source>
        <dbReference type="EMBL" id="GIG22085.1"/>
    </source>
</evidence>
<keyword evidence="3" id="KW-1185">Reference proteome</keyword>
<feature type="domain" description="Elongation factor G-binding protein C-terminal treble-clef zinc-finger" evidence="1">
    <location>
        <begin position="8"/>
        <end position="160"/>
    </location>
</feature>
<evidence type="ECO:0000313" key="3">
    <source>
        <dbReference type="Proteomes" id="UP000632740"/>
    </source>
</evidence>
<organism evidence="2 3">
    <name type="scientific">Cellulomonas chitinilytica</name>
    <dbReference type="NCBI Taxonomy" id="398759"/>
    <lineage>
        <taxon>Bacteria</taxon>
        <taxon>Bacillati</taxon>
        <taxon>Actinomycetota</taxon>
        <taxon>Actinomycetes</taxon>
        <taxon>Micrococcales</taxon>
        <taxon>Cellulomonadaceae</taxon>
        <taxon>Cellulomonas</taxon>
    </lineage>
</organism>
<dbReference type="Pfam" id="PF16571">
    <property type="entry name" value="FBP_C"/>
    <property type="match status" value="1"/>
</dbReference>
<sequence>MDPLTEKQIRSSFVNCSRREAAQLTLPADLAELRWDRLDYLGWVDRKAPLRAYVVLTVDDTLVGLTLRSPDGVASRRRAVCAWCEDVYATGDVSMYVARRSGAAGRNGDTVGTLVCTTFECSANVRRKPRIVEAGEDPAGLVLQRIAGLRERSQRFAREILREVKV</sequence>